<organism evidence="1 2">
    <name type="scientific">Geobacter benzoatilyticus</name>
    <dbReference type="NCBI Taxonomy" id="2815309"/>
    <lineage>
        <taxon>Bacteria</taxon>
        <taxon>Pseudomonadati</taxon>
        <taxon>Thermodesulfobacteriota</taxon>
        <taxon>Desulfuromonadia</taxon>
        <taxon>Geobacterales</taxon>
        <taxon>Geobacteraceae</taxon>
        <taxon>Geobacter</taxon>
    </lineage>
</organism>
<proteinExistence type="predicted"/>
<evidence type="ECO:0000313" key="2">
    <source>
        <dbReference type="Proteomes" id="UP000663651"/>
    </source>
</evidence>
<sequence length="321" mass="32993">MQRGGRKSIAREGRRVKRIGVLFAVIAGLVAGTALEASATVLQSHALNTLEFSYVESVFGADGTRKAGFDLAPGDHLVGIISVNRITAGGETIFTAGPEAQLTGVYAHKVLSVPPYPVDGGFAYDPLVPTSPLAHVEFGSPDLVAFSDGSSSINLAEILAPGEMLALWLDQGSGATAYTTAGSLANGMAAATDGLPFLSAGIGSSGYFYCHTDPTVTLADLMQGALIGQAFAGLEVMTNATGHCLASILNADDPEKGVATQLAITSDLSINPLGIFQPEASPWTLAGTGTAQIYPAPEPSTFALFGAAGVIIGLTRLRKRR</sequence>
<dbReference type="Proteomes" id="UP000663651">
    <property type="component" value="Chromosome"/>
</dbReference>
<gene>
    <name evidence="1" type="ORF">JZM60_01655</name>
</gene>
<keyword evidence="2" id="KW-1185">Reference proteome</keyword>
<name>A0ABX7Q3J6_9BACT</name>
<dbReference type="EMBL" id="CP071382">
    <property type="protein sequence ID" value="QSV46027.1"/>
    <property type="molecule type" value="Genomic_DNA"/>
</dbReference>
<dbReference type="InterPro" id="IPR013424">
    <property type="entry name" value="Ice-binding_C"/>
</dbReference>
<reference evidence="1 2" key="1">
    <citation type="submission" date="2021-03" db="EMBL/GenBank/DDBJ databases">
        <title>Geobacter metallireducens gen. nov. sp. nov., a microorganism capable of coupling the complete oxidation of organic compounds to the reduction of iron and other metals.</title>
        <authorList>
            <person name="Li Y."/>
        </authorList>
    </citation>
    <scope>NUCLEOTIDE SEQUENCE [LARGE SCALE GENOMIC DNA]</scope>
    <source>
        <strain evidence="1 2">Jerry-YX</strain>
    </source>
</reference>
<dbReference type="NCBIfam" id="TIGR02595">
    <property type="entry name" value="PEP_CTERM"/>
    <property type="match status" value="1"/>
</dbReference>
<evidence type="ECO:0000313" key="1">
    <source>
        <dbReference type="EMBL" id="QSV46027.1"/>
    </source>
</evidence>
<accession>A0ABX7Q3J6</accession>
<protein>
    <submittedName>
        <fullName evidence="1">PEP-CTERM sorting domain-containing protein</fullName>
    </submittedName>
</protein>